<dbReference type="RefSeq" id="XP_067059909.1">
    <property type="nucleotide sequence ID" value="XM_067204357.1"/>
</dbReference>
<dbReference type="Proteomes" id="UP000674143">
    <property type="component" value="Unassembled WGS sequence"/>
</dbReference>
<keyword evidence="4" id="KW-1185">Reference proteome</keyword>
<feature type="transmembrane region" description="Helical" evidence="2">
    <location>
        <begin position="207"/>
        <end position="226"/>
    </location>
</feature>
<keyword evidence="2" id="KW-0472">Membrane</keyword>
<protein>
    <submittedName>
        <fullName evidence="3">Uncharacterized protein</fullName>
    </submittedName>
</protein>
<reference evidence="4" key="2">
    <citation type="journal article" date="2021" name="Sci. Data">
        <title>Chromosome-scale genome sequencing, assembly and annotation of six genomes from subfamily Leishmaniinae.</title>
        <authorList>
            <person name="Almutairi H."/>
            <person name="Urbaniak M.D."/>
            <person name="Bates M.D."/>
            <person name="Jariyapan N."/>
            <person name="Kwakye-Nuako G."/>
            <person name="Thomaz Soccol V."/>
            <person name="Al-Salem W.S."/>
            <person name="Dillon R.J."/>
            <person name="Bates P.A."/>
            <person name="Gatherer D."/>
        </authorList>
    </citation>
    <scope>NUCLEOTIDE SEQUENCE [LARGE SCALE GENOMIC DNA]</scope>
</reference>
<keyword evidence="2" id="KW-0812">Transmembrane</keyword>
<accession>A0A836GJP0</accession>
<feature type="region of interest" description="Disordered" evidence="1">
    <location>
        <begin position="1"/>
        <end position="27"/>
    </location>
</feature>
<evidence type="ECO:0000313" key="3">
    <source>
        <dbReference type="EMBL" id="KAG5468932.1"/>
    </source>
</evidence>
<dbReference type="GeneID" id="92358291"/>
<evidence type="ECO:0000256" key="2">
    <source>
        <dbReference type="SAM" id="Phobius"/>
    </source>
</evidence>
<dbReference type="EMBL" id="JAFHLR010000033">
    <property type="protein sequence ID" value="KAG5468932.1"/>
    <property type="molecule type" value="Genomic_DNA"/>
</dbReference>
<proteinExistence type="predicted"/>
<feature type="transmembrane region" description="Helical" evidence="2">
    <location>
        <begin position="381"/>
        <end position="404"/>
    </location>
</feature>
<evidence type="ECO:0000313" key="4">
    <source>
        <dbReference type="Proteomes" id="UP000674143"/>
    </source>
</evidence>
<comment type="caution">
    <text evidence="3">The sequence shown here is derived from an EMBL/GenBank/DDBJ whole genome shotgun (WGS) entry which is preliminary data.</text>
</comment>
<evidence type="ECO:0000256" key="1">
    <source>
        <dbReference type="SAM" id="MobiDB-lite"/>
    </source>
</evidence>
<gene>
    <name evidence="3" type="ORF">LSCM4_02325</name>
</gene>
<keyword evidence="2" id="KW-1133">Transmembrane helix</keyword>
<feature type="transmembrane region" description="Helical" evidence="2">
    <location>
        <begin position="176"/>
        <end position="195"/>
    </location>
</feature>
<reference evidence="4" key="1">
    <citation type="journal article" date="2021" name="Microbiol. Resour. Announc.">
        <title>LGAAP: Leishmaniinae Genome Assembly and Annotation Pipeline.</title>
        <authorList>
            <person name="Almutairi H."/>
            <person name="Urbaniak M.D."/>
            <person name="Bates M.D."/>
            <person name="Jariyapan N."/>
            <person name="Kwakye-Nuako G."/>
            <person name="Thomaz-Soccol V."/>
            <person name="Al-Salem W.S."/>
            <person name="Dillon R.J."/>
            <person name="Bates P.A."/>
            <person name="Gatherer D."/>
        </authorList>
    </citation>
    <scope>NUCLEOTIDE SEQUENCE [LARGE SCALE GENOMIC DNA]</scope>
</reference>
<organism evidence="3 4">
    <name type="scientific">Leishmania orientalis</name>
    <dbReference type="NCBI Taxonomy" id="2249476"/>
    <lineage>
        <taxon>Eukaryota</taxon>
        <taxon>Discoba</taxon>
        <taxon>Euglenozoa</taxon>
        <taxon>Kinetoplastea</taxon>
        <taxon>Metakinetoplastina</taxon>
        <taxon>Trypanosomatida</taxon>
        <taxon>Trypanosomatidae</taxon>
        <taxon>Leishmaniinae</taxon>
        <taxon>Leishmania</taxon>
    </lineage>
</organism>
<name>A0A836GJP0_9TRYP</name>
<sequence>MSSGDKSARAPGGDTRRLGISGGSRSEIVSPECEAGVEVHVLAPLRAQRKPMMTSSARGDSPTTATVDMFVADADSLAFPSTTSAMLFVSFRARWAHAVQAFQFALTEPGMALIAAFILFAMSFFGCITAFFIAPSLTTSLATHIQRSLDNVVSEVGISTLPKSWMPDVVSTVQCGLRALLVPSLLVGAAGVWVLSDPERRRPGKWLMGYSVLVLALGFMLLYLLLRVLLSGQLGLWQSTLLDLFANVLEKLDDEAGQCIWEYAHPCSGFSSCCVTNLSALNMSEEELLKDDEVWRSVCFVTMQSGQAVRRRRSHGDSDVLEDITKAVQGQCGQIAAYIDLNEDYPLYSTACALANRSVEITPAHSMSCEDYFIGHFSSTIGFDMCLLFGMTVCSLVSGVVAFISNHQRPRMTEFLPVNMPSSSAKESAMVAKGDGLDDCRGVSRKRS</sequence>
<dbReference type="KEGG" id="loi:92358291"/>
<dbReference type="AlphaFoldDB" id="A0A836GJP0"/>
<feature type="transmembrane region" description="Helical" evidence="2">
    <location>
        <begin position="112"/>
        <end position="134"/>
    </location>
</feature>